<dbReference type="Proteomes" id="UP001529491">
    <property type="component" value="Chromosome"/>
</dbReference>
<organism evidence="1 2">
    <name type="scientific">Shewanella youngdeokensis</name>
    <dbReference type="NCBI Taxonomy" id="2999068"/>
    <lineage>
        <taxon>Bacteria</taxon>
        <taxon>Pseudomonadati</taxon>
        <taxon>Pseudomonadota</taxon>
        <taxon>Gammaproteobacteria</taxon>
        <taxon>Alteromonadales</taxon>
        <taxon>Shewanellaceae</taxon>
        <taxon>Shewanella</taxon>
    </lineage>
</organism>
<protein>
    <submittedName>
        <fullName evidence="1">DUF465 domain-containing protein</fullName>
    </submittedName>
</protein>
<accession>A0ABZ0K0X0</accession>
<gene>
    <name evidence="1" type="ORF">RGE70_01305</name>
</gene>
<evidence type="ECO:0000313" key="2">
    <source>
        <dbReference type="Proteomes" id="UP001529491"/>
    </source>
</evidence>
<dbReference type="Gene3D" id="6.10.280.50">
    <property type="match status" value="1"/>
</dbReference>
<reference evidence="1 2" key="1">
    <citation type="submission" date="2023-10" db="EMBL/GenBank/DDBJ databases">
        <title>Complete genome sequence of Shewanella sp. DAU334.</title>
        <authorList>
            <person name="Lee Y.-S."/>
            <person name="Jeong H.-R."/>
            <person name="Hwang E.-J."/>
            <person name="Choi Y.-L."/>
            <person name="Kim G.-D."/>
        </authorList>
    </citation>
    <scope>NUCLEOTIDE SEQUENCE [LARGE SCALE GENOMIC DNA]</scope>
    <source>
        <strain evidence="1 2">DAU334</strain>
    </source>
</reference>
<sequence>MFPEYRELISKLKTSDTHFQKKFNQHNQLDEEIKHLEQHNASDYTPELHELKLQKLHLKEELFDILKGHSA</sequence>
<keyword evidence="2" id="KW-1185">Reference proteome</keyword>
<dbReference type="EMBL" id="CP136522">
    <property type="protein sequence ID" value="WOT05493.1"/>
    <property type="molecule type" value="Genomic_DNA"/>
</dbReference>
<proteinExistence type="predicted"/>
<dbReference type="InterPro" id="IPR038444">
    <property type="entry name" value="DUF465_sf"/>
</dbReference>
<dbReference type="RefSeq" id="WP_310469751.1">
    <property type="nucleotide sequence ID" value="NZ_CP136522.1"/>
</dbReference>
<dbReference type="Pfam" id="PF04325">
    <property type="entry name" value="DUF465"/>
    <property type="match status" value="1"/>
</dbReference>
<name>A0ABZ0K0X0_9GAMM</name>
<evidence type="ECO:0000313" key="1">
    <source>
        <dbReference type="EMBL" id="WOT05493.1"/>
    </source>
</evidence>
<dbReference type="InterPro" id="IPR007420">
    <property type="entry name" value="DUF465"/>
</dbReference>